<dbReference type="RefSeq" id="WP_146246583.1">
    <property type="nucleotide sequence ID" value="NZ_BONA01000076.1"/>
</dbReference>
<dbReference type="Proteomes" id="UP000245697">
    <property type="component" value="Unassembled WGS sequence"/>
</dbReference>
<organism evidence="2 3">
    <name type="scientific">Actinoplanes xinjiangensis</name>
    <dbReference type="NCBI Taxonomy" id="512350"/>
    <lineage>
        <taxon>Bacteria</taxon>
        <taxon>Bacillati</taxon>
        <taxon>Actinomycetota</taxon>
        <taxon>Actinomycetes</taxon>
        <taxon>Micromonosporales</taxon>
        <taxon>Micromonosporaceae</taxon>
        <taxon>Actinoplanes</taxon>
    </lineage>
</organism>
<gene>
    <name evidence="2" type="ORF">BC793_12143</name>
</gene>
<comment type="caution">
    <text evidence="2">The sequence shown here is derived from an EMBL/GenBank/DDBJ whole genome shotgun (WGS) entry which is preliminary data.</text>
</comment>
<dbReference type="Pfam" id="PF00196">
    <property type="entry name" value="GerE"/>
    <property type="match status" value="1"/>
</dbReference>
<dbReference type="SMART" id="SM00421">
    <property type="entry name" value="HTH_LUXR"/>
    <property type="match status" value="1"/>
</dbReference>
<dbReference type="OrthoDB" id="4266042at2"/>
<dbReference type="InterPro" id="IPR016032">
    <property type="entry name" value="Sig_transdc_resp-reg_C-effctor"/>
</dbReference>
<dbReference type="InterPro" id="IPR000792">
    <property type="entry name" value="Tscrpt_reg_LuxR_C"/>
</dbReference>
<dbReference type="EMBL" id="QGGR01000021">
    <property type="protein sequence ID" value="PWK39776.1"/>
    <property type="molecule type" value="Genomic_DNA"/>
</dbReference>
<evidence type="ECO:0000259" key="1">
    <source>
        <dbReference type="PROSITE" id="PS50043"/>
    </source>
</evidence>
<dbReference type="AlphaFoldDB" id="A0A316F3E0"/>
<dbReference type="CDD" id="cd06170">
    <property type="entry name" value="LuxR_C_like"/>
    <property type="match status" value="1"/>
</dbReference>
<dbReference type="PANTHER" id="PTHR34293:SF1">
    <property type="entry name" value="HTH-TYPE TRANSCRIPTIONAL REGULATOR TRMBL2"/>
    <property type="match status" value="1"/>
</dbReference>
<dbReference type="PANTHER" id="PTHR34293">
    <property type="entry name" value="HTH-TYPE TRANSCRIPTIONAL REGULATOR TRMBL2"/>
    <property type="match status" value="1"/>
</dbReference>
<protein>
    <submittedName>
        <fullName evidence="2">Regulatory LuxR family protein</fullName>
    </submittedName>
</protein>
<dbReference type="Gene3D" id="1.10.10.10">
    <property type="entry name" value="Winged helix-like DNA-binding domain superfamily/Winged helix DNA-binding domain"/>
    <property type="match status" value="1"/>
</dbReference>
<evidence type="ECO:0000313" key="2">
    <source>
        <dbReference type="EMBL" id="PWK39776.1"/>
    </source>
</evidence>
<evidence type="ECO:0000313" key="3">
    <source>
        <dbReference type="Proteomes" id="UP000245697"/>
    </source>
</evidence>
<accession>A0A316F3E0</accession>
<dbReference type="PROSITE" id="PS50043">
    <property type="entry name" value="HTH_LUXR_2"/>
    <property type="match status" value="1"/>
</dbReference>
<dbReference type="GO" id="GO:0003677">
    <property type="term" value="F:DNA binding"/>
    <property type="evidence" value="ECO:0007669"/>
    <property type="project" value="InterPro"/>
</dbReference>
<feature type="domain" description="HTH luxR-type" evidence="1">
    <location>
        <begin position="261"/>
        <end position="326"/>
    </location>
</feature>
<dbReference type="GO" id="GO:0006355">
    <property type="term" value="P:regulation of DNA-templated transcription"/>
    <property type="evidence" value="ECO:0007669"/>
    <property type="project" value="InterPro"/>
</dbReference>
<dbReference type="InterPro" id="IPR051797">
    <property type="entry name" value="TrmB-like"/>
</dbReference>
<dbReference type="InterPro" id="IPR036388">
    <property type="entry name" value="WH-like_DNA-bd_sf"/>
</dbReference>
<dbReference type="SUPFAM" id="SSF46894">
    <property type="entry name" value="C-terminal effector domain of the bipartite response regulators"/>
    <property type="match status" value="1"/>
</dbReference>
<reference evidence="2 3" key="1">
    <citation type="submission" date="2018-05" db="EMBL/GenBank/DDBJ databases">
        <title>Genomic Encyclopedia of Archaeal and Bacterial Type Strains, Phase II (KMG-II): from individual species to whole genera.</title>
        <authorList>
            <person name="Goeker M."/>
        </authorList>
    </citation>
    <scope>NUCLEOTIDE SEQUENCE [LARGE SCALE GENOMIC DNA]</scope>
    <source>
        <strain evidence="2 3">DSM 45184</strain>
    </source>
</reference>
<proteinExistence type="predicted"/>
<sequence>MSGQVLARQSAPVVPVLGRWGLSPHADLIYRTLTMRGPQTCAMLARDLDIDGGRLAAATDELSAAGAARLTCRGRERWWHAVDVHRVGLLMRQRRGPVAVTEGYRRHLAAVAGLHLERVDPATVRRLPTREAARERIAALTAAERREHLAINTEEQISAEAAAVAAPQDRGLVARGVRLRALSLPPRAGGPRDAVPAGAEYRETTDLPLKLMIFDRHTALFPADPVRFDAGAVQITDADAVAHLTQLFHRIWRTARDPFRQEVPPIELTAREQAILTLLTDGYSEEAAGEALGLSRRTVVYTLRALMDRLGVQNRFQLALVLGAARAVPLPGVPVIDTPTPEEI</sequence>
<keyword evidence="3" id="KW-1185">Reference proteome</keyword>
<name>A0A316F3E0_9ACTN</name>